<dbReference type="CDD" id="cd01021">
    <property type="entry name" value="GEWL"/>
    <property type="match status" value="1"/>
</dbReference>
<organism evidence="4 5">
    <name type="scientific">Vicugna pacos</name>
    <name type="common">Alpaca</name>
    <name type="synonym">Lama pacos</name>
    <dbReference type="NCBI Taxonomy" id="30538"/>
    <lineage>
        <taxon>Eukaryota</taxon>
        <taxon>Metazoa</taxon>
        <taxon>Chordata</taxon>
        <taxon>Craniata</taxon>
        <taxon>Vertebrata</taxon>
        <taxon>Euteleostomi</taxon>
        <taxon>Mammalia</taxon>
        <taxon>Eutheria</taxon>
        <taxon>Laurasiatheria</taxon>
        <taxon>Artiodactyla</taxon>
        <taxon>Tylopoda</taxon>
        <taxon>Camelidae</taxon>
        <taxon>Vicugna</taxon>
    </lineage>
</organism>
<keyword evidence="2" id="KW-0326">Glycosidase</keyword>
<protein>
    <submittedName>
        <fullName evidence="5 6">Lysozyme g-like protein 2 isoform X1</fullName>
    </submittedName>
</protein>
<reference evidence="5 6" key="1">
    <citation type="submission" date="2025-05" db="UniProtKB">
        <authorList>
            <consortium name="RefSeq"/>
        </authorList>
    </citation>
    <scope>IDENTIFICATION</scope>
</reference>
<dbReference type="PANTHER" id="PTHR31698">
    <property type="entry name" value="LYSOZYME G FAMILY MEMBER"/>
    <property type="match status" value="1"/>
</dbReference>
<dbReference type="Gene3D" id="1.10.530.10">
    <property type="match status" value="1"/>
</dbReference>
<keyword evidence="3" id="KW-0732">Signal</keyword>
<dbReference type="PANTHER" id="PTHR31698:SF4">
    <property type="entry name" value="LYSOZYME G-LIKE PROTEIN 2"/>
    <property type="match status" value="1"/>
</dbReference>
<dbReference type="PRINTS" id="PR00749">
    <property type="entry name" value="LYSOZYMEG"/>
</dbReference>
<dbReference type="InterPro" id="IPR002152">
    <property type="entry name" value="Glyco_hydro_23"/>
</dbReference>
<keyword evidence="4" id="KW-1185">Reference proteome</keyword>
<dbReference type="GeneID" id="102542214"/>
<feature type="signal peptide" evidence="3">
    <location>
        <begin position="1"/>
        <end position="16"/>
    </location>
</feature>
<dbReference type="InterPro" id="IPR023346">
    <property type="entry name" value="Lysozyme-like_dom_sf"/>
</dbReference>
<evidence type="ECO:0000256" key="1">
    <source>
        <dbReference type="ARBA" id="ARBA00008902"/>
    </source>
</evidence>
<dbReference type="RefSeq" id="XP_072807435.1">
    <property type="nucleotide sequence ID" value="XM_072951334.1"/>
</dbReference>
<evidence type="ECO:0000256" key="3">
    <source>
        <dbReference type="SAM" id="SignalP"/>
    </source>
</evidence>
<evidence type="ECO:0000313" key="4">
    <source>
        <dbReference type="Proteomes" id="UP001652581"/>
    </source>
</evidence>
<evidence type="ECO:0000313" key="6">
    <source>
        <dbReference type="RefSeq" id="XP_072807435.1"/>
    </source>
</evidence>
<feature type="chain" id="PRO_5045027954" evidence="3">
    <location>
        <begin position="17"/>
        <end position="243"/>
    </location>
</feature>
<dbReference type="Proteomes" id="UP001652581">
    <property type="component" value="Chromosome 28"/>
</dbReference>
<sequence length="243" mass="26554">MLSFALFGGLFALIECILLEGVISGNSSNSASEARHMKRILLKPDSTSRGSHTFTHSMNSRLHPPLYHGCYGDITTMETSGASCDIGKLINCGIPGSEMFADMDLRALKPYRTLIKEVGLRHCVDPALIAAIISRVSHGGTVLLDGWDHTGNKFGLMQLDKNIHQPAGTWDSKEHLLQAVGILTDRIKAIQKKFPSWSEAQHLKGGLSAFKSGAEAVATLKDIDTDFVNDTMARAKFFKRHGF</sequence>
<dbReference type="SUPFAM" id="SSF53955">
    <property type="entry name" value="Lysozyme-like"/>
    <property type="match status" value="1"/>
</dbReference>
<accession>A0ABM5CFK6</accession>
<name>A0ABM5CFK6_VICPA</name>
<comment type="similarity">
    <text evidence="1">Belongs to the glycosyl hydrolase 23 family.</text>
</comment>
<dbReference type="RefSeq" id="XP_072807434.1">
    <property type="nucleotide sequence ID" value="XM_072951333.1"/>
</dbReference>
<proteinExistence type="inferred from homology"/>
<evidence type="ECO:0000256" key="2">
    <source>
        <dbReference type="ARBA" id="ARBA00023295"/>
    </source>
</evidence>
<keyword evidence="2" id="KW-0378">Hydrolase</keyword>
<evidence type="ECO:0000313" key="5">
    <source>
        <dbReference type="RefSeq" id="XP_072807434.1"/>
    </source>
</evidence>
<gene>
    <name evidence="5 6" type="primary">LYG2</name>
</gene>